<feature type="transmembrane region" description="Helical" evidence="10">
    <location>
        <begin position="33"/>
        <end position="62"/>
    </location>
</feature>
<evidence type="ECO:0000313" key="11">
    <source>
        <dbReference type="Proteomes" id="UP000085678"/>
    </source>
</evidence>
<dbReference type="UniPathway" id="UPA00214"/>
<evidence type="ECO:0000256" key="10">
    <source>
        <dbReference type="SAM" id="Phobius"/>
    </source>
</evidence>
<evidence type="ECO:0000256" key="1">
    <source>
        <dbReference type="ARBA" id="ARBA00001712"/>
    </source>
</evidence>
<dbReference type="OrthoDB" id="274691at2759"/>
<keyword evidence="10" id="KW-1133">Transmembrane helix</keyword>
<dbReference type="InterPro" id="IPR014718">
    <property type="entry name" value="GH-type_carb-bd"/>
</dbReference>
<dbReference type="STRING" id="7574.A0A1S3IAH5"/>
<comment type="catalytic activity">
    <reaction evidence="1">
        <text>alpha-D-galactose = beta-D-galactose</text>
        <dbReference type="Rhea" id="RHEA:28675"/>
        <dbReference type="ChEBI" id="CHEBI:27667"/>
        <dbReference type="ChEBI" id="CHEBI:28061"/>
        <dbReference type="EC" id="5.1.3.3"/>
    </reaction>
    <physiologicalReaction direction="right-to-left" evidence="1">
        <dbReference type="Rhea" id="RHEA:28677"/>
    </physiologicalReaction>
</comment>
<dbReference type="Gene3D" id="2.70.98.10">
    <property type="match status" value="1"/>
</dbReference>
<keyword evidence="5" id="KW-0413">Isomerase</keyword>
<reference evidence="12" key="1">
    <citation type="journal article" date="2015" name="Nat. Commun.">
        <title>The Lingula genome provides insights into brachiopod evolution and the origin of phosphate biomineralization.</title>
        <authorList>
            <person name="Luo Y.J."/>
            <person name="Takeuchi T."/>
            <person name="Koyanagi R."/>
            <person name="Yamada L."/>
            <person name="Kanda M."/>
            <person name="Khalturina M."/>
            <person name="Fujie M."/>
            <person name="Yamasaki S.I."/>
            <person name="Endo K."/>
            <person name="Satoh N."/>
        </authorList>
    </citation>
    <scope>NUCLEOTIDE SEQUENCE</scope>
</reference>
<dbReference type="RefSeq" id="XP_013394409.1">
    <property type="nucleotide sequence ID" value="XM_013538955.2"/>
</dbReference>
<evidence type="ECO:0000256" key="3">
    <source>
        <dbReference type="ARBA" id="ARBA00006206"/>
    </source>
</evidence>
<reference evidence="12" key="2">
    <citation type="submission" date="2025-08" db="UniProtKB">
        <authorList>
            <consortium name="RefSeq"/>
        </authorList>
    </citation>
    <scope>IDENTIFICATION</scope>
</reference>
<dbReference type="CDD" id="cd09019">
    <property type="entry name" value="galactose_mutarotase_like"/>
    <property type="match status" value="1"/>
</dbReference>
<comment type="similarity">
    <text evidence="3">Belongs to the aldose epimerase family.</text>
</comment>
<dbReference type="KEGG" id="lak:106161882"/>
<proteinExistence type="inferred from homology"/>
<protein>
    <recommendedName>
        <fullName evidence="4">Galactose mutarotase</fullName>
    </recommendedName>
    <alternativeName>
        <fullName evidence="7">Aldose 1-epimerase</fullName>
    </alternativeName>
</protein>
<dbReference type="FunCoup" id="A0A1S3IAH5">
    <property type="interactions" value="423"/>
</dbReference>
<dbReference type="GO" id="GO:0030246">
    <property type="term" value="F:carbohydrate binding"/>
    <property type="evidence" value="ECO:0007669"/>
    <property type="project" value="InterPro"/>
</dbReference>
<dbReference type="PANTHER" id="PTHR10091:SF0">
    <property type="entry name" value="GALACTOSE MUTAROTASE"/>
    <property type="match status" value="1"/>
</dbReference>
<dbReference type="GO" id="GO:0033499">
    <property type="term" value="P:galactose catabolic process via UDP-galactose, Leloir pathway"/>
    <property type="evidence" value="ECO:0007669"/>
    <property type="project" value="TreeGrafter"/>
</dbReference>
<keyword evidence="11" id="KW-1185">Reference proteome</keyword>
<dbReference type="GO" id="GO:0004034">
    <property type="term" value="F:aldose 1-epimerase activity"/>
    <property type="evidence" value="ECO:0007669"/>
    <property type="project" value="UniProtKB-EC"/>
</dbReference>
<feature type="region of interest" description="Disordered" evidence="9">
    <location>
        <begin position="1"/>
        <end position="27"/>
    </location>
</feature>
<organism evidence="11 12">
    <name type="scientific">Lingula anatina</name>
    <name type="common">Brachiopod</name>
    <name type="synonym">Lingula unguis</name>
    <dbReference type="NCBI Taxonomy" id="7574"/>
    <lineage>
        <taxon>Eukaryota</taxon>
        <taxon>Metazoa</taxon>
        <taxon>Spiralia</taxon>
        <taxon>Lophotrochozoa</taxon>
        <taxon>Brachiopoda</taxon>
        <taxon>Linguliformea</taxon>
        <taxon>Lingulata</taxon>
        <taxon>Lingulida</taxon>
        <taxon>Linguloidea</taxon>
        <taxon>Lingulidae</taxon>
        <taxon>Lingula</taxon>
    </lineage>
</organism>
<evidence type="ECO:0000256" key="4">
    <source>
        <dbReference type="ARBA" id="ARBA00021023"/>
    </source>
</evidence>
<dbReference type="SUPFAM" id="SSF74650">
    <property type="entry name" value="Galactose mutarotase-like"/>
    <property type="match status" value="1"/>
</dbReference>
<evidence type="ECO:0000256" key="8">
    <source>
        <dbReference type="ARBA" id="ARBA00045743"/>
    </source>
</evidence>
<evidence type="ECO:0000256" key="6">
    <source>
        <dbReference type="ARBA" id="ARBA00023277"/>
    </source>
</evidence>
<dbReference type="InterPro" id="IPR008183">
    <property type="entry name" value="Aldose_1/G6P_1-epimerase"/>
</dbReference>
<evidence type="ECO:0000256" key="2">
    <source>
        <dbReference type="ARBA" id="ARBA00004947"/>
    </source>
</evidence>
<evidence type="ECO:0000256" key="7">
    <source>
        <dbReference type="ARBA" id="ARBA00032729"/>
    </source>
</evidence>
<comment type="function">
    <text evidence="8">Mutarotase that catalyzes the interconversion of beta-D-galactose and alpha-D-galactose during galactose metabolism. Beta-D-galactose is metabolized in the liver into glucose 1-phosphate, the primary metabolic fuel, by the action of four enzymes that constitute the Leloir pathway: GALM, GALK1 (galactokinase), GALT (galactose-1-phosphate uridylyltransferase) and GALE (UDP-galactose-4'-epimerase). Involved in the maintenance of the equilibrium between the beta- and alpha-anomers of galactose, therefore ensuring a sufficient supply of the alpha-anomer for GALK1. Also active on D-glucose although shows a preference for galactose over glucose.</text>
</comment>
<dbReference type="Pfam" id="PF01263">
    <property type="entry name" value="Aldose_epim"/>
    <property type="match status" value="1"/>
</dbReference>
<dbReference type="Proteomes" id="UP000085678">
    <property type="component" value="Unplaced"/>
</dbReference>
<dbReference type="NCBIfam" id="NF008277">
    <property type="entry name" value="PRK11055.1"/>
    <property type="match status" value="1"/>
</dbReference>
<keyword evidence="6" id="KW-0119">Carbohydrate metabolism</keyword>
<sequence length="436" mass="47404">MAEMDVLAQKKRGGYDSPDDSGRQSQQGNNRRCLIGVIIFLAVLCCIMFLVIILAVAGGFVIGNVTPPPCPPVTERFVMQQPALGGGNITIQRDSFGQTGGLDIERFTLKNDHDVTMQVISYGATWTTLHVPDRNGAVSDVVLGYDDIQGYVNGVSSIGATIGRVANRISNARFTIDGTTYNTPKNERGKQTLHGGDPSFSKFIWTPKVGPGFVEFAYRSPDGENGFPGTMDITTRYTLTNKNEIIIDFEATTDKATPINMCNHAYFNLAGQGNRTMTDHKIAIYADSYLPVDAELIPTGVVAPVQGTQFDLRQPTLLSNARLASIPGGGYDHNFCVNGTTGLKYMARVVHEASGRVLEVFSDQPGVQLYSSIHFGSTEEIGKGGVRYPQFAALCLETQNYPDAINNENFPDSVLRPGSVYKHRVIYKFSTLTGSS</sequence>
<name>A0A1S3IAH5_LINAN</name>
<gene>
    <name evidence="12" type="primary">LOC106161882</name>
</gene>
<dbReference type="GeneID" id="106161882"/>
<accession>A0A1S3IAH5</accession>
<dbReference type="InterPro" id="IPR047215">
    <property type="entry name" value="Galactose_mutarotase-like"/>
</dbReference>
<dbReference type="InterPro" id="IPR011013">
    <property type="entry name" value="Gal_mutarotase_sf_dom"/>
</dbReference>
<evidence type="ECO:0000313" key="12">
    <source>
        <dbReference type="RefSeq" id="XP_013394409.1"/>
    </source>
</evidence>
<keyword evidence="10" id="KW-0812">Transmembrane</keyword>
<evidence type="ECO:0000256" key="5">
    <source>
        <dbReference type="ARBA" id="ARBA00023235"/>
    </source>
</evidence>
<dbReference type="GO" id="GO:0006006">
    <property type="term" value="P:glucose metabolic process"/>
    <property type="evidence" value="ECO:0007669"/>
    <property type="project" value="TreeGrafter"/>
</dbReference>
<dbReference type="PANTHER" id="PTHR10091">
    <property type="entry name" value="ALDOSE-1-EPIMERASE"/>
    <property type="match status" value="1"/>
</dbReference>
<dbReference type="InParanoid" id="A0A1S3IAH5"/>
<keyword evidence="10" id="KW-0472">Membrane</keyword>
<dbReference type="AlphaFoldDB" id="A0A1S3IAH5"/>
<comment type="pathway">
    <text evidence="2">Carbohydrate metabolism; galactose metabolism.</text>
</comment>
<evidence type="ECO:0000256" key="9">
    <source>
        <dbReference type="SAM" id="MobiDB-lite"/>
    </source>
</evidence>